<dbReference type="GO" id="GO:0046656">
    <property type="term" value="P:folic acid biosynthetic process"/>
    <property type="evidence" value="ECO:0007669"/>
    <property type="project" value="UniProtKB-KW"/>
</dbReference>
<comment type="catalytic activity">
    <reaction evidence="1">
        <text>6-hydroxymethyl-7,8-dihydropterin + ATP = (7,8-dihydropterin-6-yl)methyl diphosphate + AMP + H(+)</text>
        <dbReference type="Rhea" id="RHEA:11412"/>
        <dbReference type="ChEBI" id="CHEBI:15378"/>
        <dbReference type="ChEBI" id="CHEBI:30616"/>
        <dbReference type="ChEBI" id="CHEBI:44841"/>
        <dbReference type="ChEBI" id="CHEBI:72950"/>
        <dbReference type="ChEBI" id="CHEBI:456215"/>
        <dbReference type="EC" id="2.7.6.3"/>
    </reaction>
</comment>
<evidence type="ECO:0000256" key="7">
    <source>
        <dbReference type="ARBA" id="ARBA00022840"/>
    </source>
</evidence>
<dbReference type="PANTHER" id="PTHR43071:SF1">
    <property type="entry name" value="2-AMINO-4-HYDROXY-6-HYDROXYMETHYLDIHYDROPTERIDINE PYROPHOSPHOKINASE"/>
    <property type="match status" value="1"/>
</dbReference>
<dbReference type="GO" id="GO:0046654">
    <property type="term" value="P:tetrahydrofolate biosynthetic process"/>
    <property type="evidence" value="ECO:0007669"/>
    <property type="project" value="UniProtKB-UniPathway"/>
</dbReference>
<keyword evidence="4" id="KW-0808">Transferase</keyword>
<feature type="domain" description="7,8-dihydro-6-hydroxymethylpterin-pyrophosphokinase" evidence="9">
    <location>
        <begin position="86"/>
        <end position="97"/>
    </location>
</feature>
<evidence type="ECO:0000256" key="1">
    <source>
        <dbReference type="ARBA" id="ARBA00000198"/>
    </source>
</evidence>
<dbReference type="SUPFAM" id="SSF55083">
    <property type="entry name" value="6-hydroxymethyl-7,8-dihydropterin pyrophosphokinase, HPPK"/>
    <property type="match status" value="1"/>
</dbReference>
<dbReference type="Pfam" id="PF01288">
    <property type="entry name" value="HPPK"/>
    <property type="match status" value="1"/>
</dbReference>
<evidence type="ECO:0000256" key="8">
    <source>
        <dbReference type="ARBA" id="ARBA00022909"/>
    </source>
</evidence>
<evidence type="ECO:0000256" key="5">
    <source>
        <dbReference type="ARBA" id="ARBA00022741"/>
    </source>
</evidence>
<accession>A0A2A9HDD5</accession>
<protein>
    <recommendedName>
        <fullName evidence="3">2-amino-4-hydroxy-6-hydroxymethyldihydropteridine diphosphokinase</fullName>
        <ecNumber evidence="3">2.7.6.3</ecNumber>
    </recommendedName>
</protein>
<dbReference type="Gene3D" id="3.30.70.560">
    <property type="entry name" value="7,8-Dihydro-6-hydroxymethylpterin-pyrophosphokinase HPPK"/>
    <property type="match status" value="1"/>
</dbReference>
<evidence type="ECO:0000256" key="3">
    <source>
        <dbReference type="ARBA" id="ARBA00013253"/>
    </source>
</evidence>
<evidence type="ECO:0000313" key="10">
    <source>
        <dbReference type="EMBL" id="PFG73994.1"/>
    </source>
</evidence>
<evidence type="ECO:0000313" key="11">
    <source>
        <dbReference type="Proteomes" id="UP000223071"/>
    </source>
</evidence>
<dbReference type="GO" id="GO:0016301">
    <property type="term" value="F:kinase activity"/>
    <property type="evidence" value="ECO:0007669"/>
    <property type="project" value="UniProtKB-KW"/>
</dbReference>
<keyword evidence="11" id="KW-1185">Reference proteome</keyword>
<organism evidence="10 11">
    <name type="scientific">Tepidiforma thermophila (strain KCTC 52669 / CGMCC 1.13589 / G233)</name>
    <dbReference type="NCBI Taxonomy" id="2761530"/>
    <lineage>
        <taxon>Bacteria</taxon>
        <taxon>Bacillati</taxon>
        <taxon>Chloroflexota</taxon>
        <taxon>Tepidiformia</taxon>
        <taxon>Tepidiformales</taxon>
        <taxon>Tepidiformaceae</taxon>
        <taxon>Tepidiforma</taxon>
    </lineage>
</organism>
<dbReference type="Proteomes" id="UP000223071">
    <property type="component" value="Unassembled WGS sequence"/>
</dbReference>
<dbReference type="CDD" id="cd00483">
    <property type="entry name" value="HPPK"/>
    <property type="match status" value="1"/>
</dbReference>
<name>A0A2A9HDD5_TEPT2</name>
<dbReference type="EC" id="2.7.6.3" evidence="3"/>
<evidence type="ECO:0000259" key="9">
    <source>
        <dbReference type="PROSITE" id="PS00794"/>
    </source>
</evidence>
<proteinExistence type="predicted"/>
<keyword evidence="5" id="KW-0547">Nucleotide-binding</keyword>
<evidence type="ECO:0000256" key="2">
    <source>
        <dbReference type="ARBA" id="ARBA00005051"/>
    </source>
</evidence>
<dbReference type="NCBIfam" id="TIGR01498">
    <property type="entry name" value="folK"/>
    <property type="match status" value="1"/>
</dbReference>
<dbReference type="GO" id="GO:0005524">
    <property type="term" value="F:ATP binding"/>
    <property type="evidence" value="ECO:0007669"/>
    <property type="project" value="UniProtKB-KW"/>
</dbReference>
<comment type="pathway">
    <text evidence="2">Cofactor biosynthesis; tetrahydrofolate biosynthesis; 2-amino-4-hydroxy-6-hydroxymethyl-7,8-dihydropteridine diphosphate from 7,8-dihydroneopterin triphosphate: step 4/4.</text>
</comment>
<sequence length="159" mass="16985">MTRVAIALGSNLGDRLGNLRAAVAALEEAGVAVVRRSFAWETPPVPADQPPFLNAAVLAETDLPPASLLAALKGIEHALGRRPGRRWGPRPIDLDILFYGDLRLETPDLTIPHPRIAERAFVLAPLAEILEDPLPVLGASALELLQTTGLQGARRLCAL</sequence>
<gene>
    <name evidence="10" type="ORF">A9A59_1201</name>
</gene>
<reference evidence="10 11" key="1">
    <citation type="submission" date="2017-09" db="EMBL/GenBank/DDBJ databases">
        <title>Sequencing the genomes of two abundant thermophiles in Great Basin hot springs: Thermocrinis jamiesonii and novel Chloroflexi Thermoflexus hugenholtzii.</title>
        <authorList>
            <person name="Hedlund B."/>
        </authorList>
    </citation>
    <scope>NUCLEOTIDE SEQUENCE [LARGE SCALE GENOMIC DNA]</scope>
    <source>
        <strain evidence="10 11">G233</strain>
    </source>
</reference>
<dbReference type="InterPro" id="IPR035907">
    <property type="entry name" value="Hppk_sf"/>
</dbReference>
<keyword evidence="6 10" id="KW-0418">Kinase</keyword>
<dbReference type="UniPathway" id="UPA00077">
    <property type="reaction ID" value="UER00155"/>
</dbReference>
<dbReference type="RefSeq" id="WP_098503416.1">
    <property type="nucleotide sequence ID" value="NZ_PDJQ01000001.1"/>
</dbReference>
<dbReference type="PROSITE" id="PS00794">
    <property type="entry name" value="HPPK"/>
    <property type="match status" value="1"/>
</dbReference>
<dbReference type="GO" id="GO:0003848">
    <property type="term" value="F:2-amino-4-hydroxy-6-hydroxymethyldihydropteridine diphosphokinase activity"/>
    <property type="evidence" value="ECO:0007669"/>
    <property type="project" value="UniProtKB-EC"/>
</dbReference>
<dbReference type="PANTHER" id="PTHR43071">
    <property type="entry name" value="2-AMINO-4-HYDROXY-6-HYDROXYMETHYLDIHYDROPTERIDINE PYROPHOSPHOKINASE"/>
    <property type="match status" value="1"/>
</dbReference>
<evidence type="ECO:0000256" key="6">
    <source>
        <dbReference type="ARBA" id="ARBA00022777"/>
    </source>
</evidence>
<comment type="caution">
    <text evidence="10">The sequence shown here is derived from an EMBL/GenBank/DDBJ whole genome shotgun (WGS) entry which is preliminary data.</text>
</comment>
<dbReference type="InterPro" id="IPR000550">
    <property type="entry name" value="Hppk"/>
</dbReference>
<evidence type="ECO:0000256" key="4">
    <source>
        <dbReference type="ARBA" id="ARBA00022679"/>
    </source>
</evidence>
<dbReference type="AlphaFoldDB" id="A0A2A9HDD5"/>
<dbReference type="EMBL" id="PDJQ01000001">
    <property type="protein sequence ID" value="PFG73994.1"/>
    <property type="molecule type" value="Genomic_DNA"/>
</dbReference>
<keyword evidence="7" id="KW-0067">ATP-binding</keyword>
<keyword evidence="8" id="KW-0289">Folate biosynthesis</keyword>